<keyword evidence="2" id="KW-1185">Reference proteome</keyword>
<evidence type="ECO:0000313" key="1">
    <source>
        <dbReference type="EMBL" id="MCI43877.1"/>
    </source>
</evidence>
<comment type="caution">
    <text evidence="1">The sequence shown here is derived from an EMBL/GenBank/DDBJ whole genome shotgun (WGS) entry which is preliminary data.</text>
</comment>
<accession>A0A392S654</accession>
<reference evidence="1 2" key="1">
    <citation type="journal article" date="2018" name="Front. Plant Sci.">
        <title>Red Clover (Trifolium pratense) and Zigzag Clover (T. medium) - A Picture of Genomic Similarities and Differences.</title>
        <authorList>
            <person name="Dluhosova J."/>
            <person name="Istvanek J."/>
            <person name="Nedelnik J."/>
            <person name="Repkova J."/>
        </authorList>
    </citation>
    <scope>NUCLEOTIDE SEQUENCE [LARGE SCALE GENOMIC DNA]</scope>
    <source>
        <strain evidence="2">cv. 10/8</strain>
        <tissue evidence="1">Leaf</tissue>
    </source>
</reference>
<evidence type="ECO:0000313" key="2">
    <source>
        <dbReference type="Proteomes" id="UP000265520"/>
    </source>
</evidence>
<name>A0A392S654_9FABA</name>
<dbReference type="AlphaFoldDB" id="A0A392S654"/>
<feature type="non-terminal residue" evidence="1">
    <location>
        <position position="61"/>
    </location>
</feature>
<organism evidence="1 2">
    <name type="scientific">Trifolium medium</name>
    <dbReference type="NCBI Taxonomy" id="97028"/>
    <lineage>
        <taxon>Eukaryota</taxon>
        <taxon>Viridiplantae</taxon>
        <taxon>Streptophyta</taxon>
        <taxon>Embryophyta</taxon>
        <taxon>Tracheophyta</taxon>
        <taxon>Spermatophyta</taxon>
        <taxon>Magnoliopsida</taxon>
        <taxon>eudicotyledons</taxon>
        <taxon>Gunneridae</taxon>
        <taxon>Pentapetalae</taxon>
        <taxon>rosids</taxon>
        <taxon>fabids</taxon>
        <taxon>Fabales</taxon>
        <taxon>Fabaceae</taxon>
        <taxon>Papilionoideae</taxon>
        <taxon>50 kb inversion clade</taxon>
        <taxon>NPAAA clade</taxon>
        <taxon>Hologalegina</taxon>
        <taxon>IRL clade</taxon>
        <taxon>Trifolieae</taxon>
        <taxon>Trifolium</taxon>
    </lineage>
</organism>
<sequence>MLQFFLLRHSENSAASGEVTEDSVLQASETKKKYTQGKFLSVADLSSSVDRSSGVAAIDMV</sequence>
<dbReference type="EMBL" id="LXQA010323139">
    <property type="protein sequence ID" value="MCI43877.1"/>
    <property type="molecule type" value="Genomic_DNA"/>
</dbReference>
<proteinExistence type="predicted"/>
<protein>
    <submittedName>
        <fullName evidence="1">Putative downstream neighbor of Son-like protein</fullName>
    </submittedName>
</protein>
<dbReference type="Proteomes" id="UP000265520">
    <property type="component" value="Unassembled WGS sequence"/>
</dbReference>